<comment type="caution">
    <text evidence="2">The sequence shown here is derived from an EMBL/GenBank/DDBJ whole genome shotgun (WGS) entry which is preliminary data.</text>
</comment>
<dbReference type="EMBL" id="SACL01000004">
    <property type="protein sequence ID" value="RVT96279.1"/>
    <property type="molecule type" value="Genomic_DNA"/>
</dbReference>
<evidence type="ECO:0000313" key="3">
    <source>
        <dbReference type="Proteomes" id="UP000282957"/>
    </source>
</evidence>
<gene>
    <name evidence="2" type="ORF">EOD42_14295</name>
</gene>
<proteinExistence type="predicted"/>
<keyword evidence="3" id="KW-1185">Reference proteome</keyword>
<dbReference type="Proteomes" id="UP000282957">
    <property type="component" value="Unassembled WGS sequence"/>
</dbReference>
<dbReference type="RefSeq" id="WP_127788212.1">
    <property type="nucleotide sequence ID" value="NZ_SACL01000004.1"/>
</dbReference>
<feature type="region of interest" description="Disordered" evidence="1">
    <location>
        <begin position="41"/>
        <end position="74"/>
    </location>
</feature>
<evidence type="ECO:0000313" key="2">
    <source>
        <dbReference type="EMBL" id="RVT96279.1"/>
    </source>
</evidence>
<sequence>MSGMGTLPRGFGGYSAGAGDESPRPPGRLATLIGELSQISSRIGSNVSEQERKLDRTFGPAPVGGAGDLQKRSSEESLLDQLSCEIEALKSLAERLAHCTGRLQDNL</sequence>
<evidence type="ECO:0000256" key="1">
    <source>
        <dbReference type="SAM" id="MobiDB-lite"/>
    </source>
</evidence>
<organism evidence="2 3">
    <name type="scientific">Rhodovarius crocodyli</name>
    <dbReference type="NCBI Taxonomy" id="1979269"/>
    <lineage>
        <taxon>Bacteria</taxon>
        <taxon>Pseudomonadati</taxon>
        <taxon>Pseudomonadota</taxon>
        <taxon>Alphaproteobacteria</taxon>
        <taxon>Acetobacterales</taxon>
        <taxon>Roseomonadaceae</taxon>
        <taxon>Rhodovarius</taxon>
    </lineage>
</organism>
<reference evidence="2 3" key="1">
    <citation type="submission" date="2019-01" db="EMBL/GenBank/DDBJ databases">
        <authorList>
            <person name="Chen W.-M."/>
        </authorList>
    </citation>
    <scope>NUCLEOTIDE SEQUENCE [LARGE SCALE GENOMIC DNA]</scope>
    <source>
        <strain evidence="2 3">CCP-6</strain>
    </source>
</reference>
<dbReference type="AlphaFoldDB" id="A0A437MF80"/>
<protein>
    <submittedName>
        <fullName evidence="2">Uncharacterized protein</fullName>
    </submittedName>
</protein>
<feature type="region of interest" description="Disordered" evidence="1">
    <location>
        <begin position="1"/>
        <end position="29"/>
    </location>
</feature>
<accession>A0A437MF80</accession>
<name>A0A437MF80_9PROT</name>